<evidence type="ECO:0000256" key="5">
    <source>
        <dbReference type="SAM" id="Phobius"/>
    </source>
</evidence>
<evidence type="ECO:0000256" key="4">
    <source>
        <dbReference type="ARBA" id="ARBA00023136"/>
    </source>
</evidence>
<feature type="transmembrane region" description="Helical" evidence="5">
    <location>
        <begin position="158"/>
        <end position="177"/>
    </location>
</feature>
<accession>A0A653A567</accession>
<feature type="transmembrane region" description="Helical" evidence="5">
    <location>
        <begin position="51"/>
        <end position="70"/>
    </location>
</feature>
<dbReference type="GO" id="GO:0016020">
    <property type="term" value="C:membrane"/>
    <property type="evidence" value="ECO:0007669"/>
    <property type="project" value="UniProtKB-SubCell"/>
</dbReference>
<evidence type="ECO:0000256" key="1">
    <source>
        <dbReference type="ARBA" id="ARBA00004141"/>
    </source>
</evidence>
<evidence type="ECO:0000259" key="6">
    <source>
        <dbReference type="Pfam" id="PF04893"/>
    </source>
</evidence>
<feature type="domain" description="Yip1" evidence="6">
    <location>
        <begin position="29"/>
        <end position="174"/>
    </location>
</feature>
<dbReference type="EMBL" id="UPXX01000018">
    <property type="protein sequence ID" value="VBB43206.1"/>
    <property type="molecule type" value="Genomic_DNA"/>
</dbReference>
<sequence>MSMTQTLPDDAARNRPGFDAVRRFLEKAIGLLINPGRFYEARKDEKGYRTAISFLLTVSILFTLAGALVMPQEKAFFAVVFFLNAFSMPFLTAGILYPVARLFCRRTFTFEALFRIVAYANVSLLISWLPGMAWVGGIWKFYLIGVGMTRTGGIKTRVVLACLAAAAVLLLLLIHLLKPLISA</sequence>
<protein>
    <recommendedName>
        <fullName evidence="6">Yip1 domain-containing protein</fullName>
    </recommendedName>
</protein>
<feature type="transmembrane region" description="Helical" evidence="5">
    <location>
        <begin position="76"/>
        <end position="100"/>
    </location>
</feature>
<organism evidence="7">
    <name type="scientific">Uncultured Desulfatiglans sp</name>
    <dbReference type="NCBI Taxonomy" id="1748965"/>
    <lineage>
        <taxon>Bacteria</taxon>
        <taxon>Pseudomonadati</taxon>
        <taxon>Thermodesulfobacteriota</taxon>
        <taxon>Desulfobacteria</taxon>
        <taxon>Desulfatiglandales</taxon>
        <taxon>Desulfatiglandaceae</taxon>
        <taxon>Desulfatiglans</taxon>
        <taxon>environmental samples</taxon>
    </lineage>
</organism>
<dbReference type="InterPro" id="IPR006977">
    <property type="entry name" value="Yip1_dom"/>
</dbReference>
<feature type="transmembrane region" description="Helical" evidence="5">
    <location>
        <begin position="112"/>
        <end position="138"/>
    </location>
</feature>
<keyword evidence="3 5" id="KW-1133">Transmembrane helix</keyword>
<evidence type="ECO:0000256" key="2">
    <source>
        <dbReference type="ARBA" id="ARBA00022692"/>
    </source>
</evidence>
<gene>
    <name evidence="7" type="ORF">TRIP_B250301</name>
</gene>
<dbReference type="AlphaFoldDB" id="A0A653A567"/>
<evidence type="ECO:0000313" key="7">
    <source>
        <dbReference type="EMBL" id="VBB43206.1"/>
    </source>
</evidence>
<reference evidence="7" key="1">
    <citation type="submission" date="2018-07" db="EMBL/GenBank/DDBJ databases">
        <authorList>
            <consortium name="Genoscope - CEA"/>
            <person name="William W."/>
        </authorList>
    </citation>
    <scope>NUCLEOTIDE SEQUENCE</scope>
    <source>
        <strain evidence="7">IK1</strain>
    </source>
</reference>
<comment type="subcellular location">
    <subcellularLocation>
        <location evidence="1">Membrane</location>
        <topology evidence="1">Multi-pass membrane protein</topology>
    </subcellularLocation>
</comment>
<dbReference type="Pfam" id="PF04893">
    <property type="entry name" value="Yip1"/>
    <property type="match status" value="1"/>
</dbReference>
<keyword evidence="4 5" id="KW-0472">Membrane</keyword>
<evidence type="ECO:0000256" key="3">
    <source>
        <dbReference type="ARBA" id="ARBA00022989"/>
    </source>
</evidence>
<name>A0A653A567_UNCDX</name>
<proteinExistence type="predicted"/>
<keyword evidence="2 5" id="KW-0812">Transmembrane</keyword>